<feature type="compositionally biased region" description="Low complexity" evidence="1">
    <location>
        <begin position="834"/>
        <end position="946"/>
    </location>
</feature>
<dbReference type="AlphaFoldDB" id="A0AAW0C7P4"/>
<dbReference type="EMBL" id="JAYKXP010000057">
    <property type="protein sequence ID" value="KAK7034562.1"/>
    <property type="molecule type" value="Genomic_DNA"/>
</dbReference>
<dbReference type="Proteomes" id="UP001383192">
    <property type="component" value="Unassembled WGS sequence"/>
</dbReference>
<dbReference type="InterPro" id="IPR032979">
    <property type="entry name" value="ENGase"/>
</dbReference>
<sequence length="1243" mass="135288">MPINHPPPSSISPAYFKSLDELDNHRIPEHSSPPSVLRYIPRISSNSRKLILCHDYKGGYTEDPHNIHYTFPWFHICDTFIYFSHNRVTIPPAGWITAAHRQGTQILGTLIFEHDAAEPDCLRLLVGKLPTTSSAPNTQTLPISSHYARKLAALAKERGFDGYILNIECPLRGGIEQTRAMAAWITLLRRELKRQVGEWAQVVWYDSVVYTGQLAWQDRLNAFNLPFFLASDSIFTNYTWRNTYPNLTSTYLSNLNLKDKKLEDIYVGIDIWGRGSHGNGGFGAYKALHHIANPSPTPSGSLGSVQQEKKGLSVAIFGQAWSYESTQDSPTFTWETWFEYDRLLWTGLQHHENTSLVVLPEMQWKRNESDCSLQHSDWKPFSHYLDSKPPPRVDELKLHTTFCPGVGRKWFVGGKVVYSRVWTDIGHQTSLGDLVWPSPDAVWESGSGNVRPVLEFGDAWNGGSSLRLTIGGQSPNEEDSVFRSLRIPIQSCVISGNKWYEYSVVYKLPSPPEELEVDTSLSISAESTGEVEVRAGEGNDEFLGDGWSRICIQFRLACEDEDVEVKLGLNISLLSVSETPSPADVALLVGQLNVYPLPEVKVTSMILWAAYEPSTKEITFETATSVPPLPLTKRLPDSSEQTEPAWPTLKDDSLPELLYANIYSQDGDEKAWVGTTALGDRSFALHESNAKGKIWVQGVLDTGEVLDWDRCAQRLGSILATIIISFAKRGQFFPCLPFLTSAAACAQLISTVDRPGWKHQEVKQLPVLPTDYHILLHLPRSFSNPKKQLYIPNKPFKIVMNRIFEHRAIRVRQDDSGNSPGGPSGDAEPGGGSSTAESSAGGPTSTTTSPTTTTTTSESTPTTSTTPTTTSTSSTESPTTETPTTTTTSTSSPTITSTTPVVTPTTASSSSTSTSASPTLAVTSTSASSASSSSSSSSASSTSTPAIVQNTPVPGTTVISNTAANFGPALTSPTSRIGSTGTVSVSFSMSPSGSAAPVATGAINTGAVVGGLFGGLAGIAILGAAFVFFIRRRKRAQDRLMSQFDAASFRRSAMIVEDERSNTPEMFQPRPAHLSISSSINGPGMAGQGAYAYRQAQEQHQEYQPYQGQYTDQPKSSAEYYTDTFVQQFNGDPQTQVAAAAGPSGAVPAQRQPIQPRQQYTFGEAIGATDTRNVISDDGHSDEAIGAYSSQPMPQTTYNAEAYANYANYHAYTPNVDESGRVYGNATRQRANSTNGDDAYSGI</sequence>
<keyword evidence="2" id="KW-1133">Transmembrane helix</keyword>
<dbReference type="Pfam" id="PF03644">
    <property type="entry name" value="Glyco_hydro_85"/>
    <property type="match status" value="1"/>
</dbReference>
<dbReference type="CDD" id="cd12087">
    <property type="entry name" value="TM_EGFR-like"/>
    <property type="match status" value="1"/>
</dbReference>
<evidence type="ECO:0000256" key="1">
    <source>
        <dbReference type="SAM" id="MobiDB-lite"/>
    </source>
</evidence>
<dbReference type="GO" id="GO:0033925">
    <property type="term" value="F:mannosyl-glycoprotein endo-beta-N-acetylglucosaminidase activity"/>
    <property type="evidence" value="ECO:0007669"/>
    <property type="project" value="UniProtKB-EC"/>
</dbReference>
<keyword evidence="5" id="KW-1185">Reference proteome</keyword>
<dbReference type="InterPro" id="IPR005201">
    <property type="entry name" value="TIM_ENGase"/>
</dbReference>
<feature type="domain" description="Cytosolic endo-beta-N-acetylglucosaminidase TIM barrel" evidence="3">
    <location>
        <begin position="63"/>
        <end position="410"/>
    </location>
</feature>
<comment type="caution">
    <text evidence="4">The sequence shown here is derived from an EMBL/GenBank/DDBJ whole genome shotgun (WGS) entry which is preliminary data.</text>
</comment>
<feature type="region of interest" description="Disordered" evidence="1">
    <location>
        <begin position="811"/>
        <end position="954"/>
    </location>
</feature>
<accession>A0AAW0C7P4</accession>
<proteinExistence type="predicted"/>
<name>A0AAW0C7P4_9AGAR</name>
<keyword evidence="2" id="KW-0472">Membrane</keyword>
<keyword evidence="2" id="KW-0812">Transmembrane</keyword>
<dbReference type="Gene3D" id="3.20.20.80">
    <property type="entry name" value="Glycosidases"/>
    <property type="match status" value="1"/>
</dbReference>
<evidence type="ECO:0000256" key="2">
    <source>
        <dbReference type="SAM" id="Phobius"/>
    </source>
</evidence>
<dbReference type="Gene3D" id="2.60.120.260">
    <property type="entry name" value="Galactose-binding domain-like"/>
    <property type="match status" value="1"/>
</dbReference>
<feature type="compositionally biased region" description="Gly residues" evidence="1">
    <location>
        <begin position="819"/>
        <end position="833"/>
    </location>
</feature>
<gene>
    <name evidence="4" type="ORF">VNI00_012409</name>
</gene>
<evidence type="ECO:0000313" key="5">
    <source>
        <dbReference type="Proteomes" id="UP001383192"/>
    </source>
</evidence>
<evidence type="ECO:0000313" key="4">
    <source>
        <dbReference type="EMBL" id="KAK7034562.1"/>
    </source>
</evidence>
<feature type="transmembrane region" description="Helical" evidence="2">
    <location>
        <begin position="1007"/>
        <end position="1030"/>
    </location>
</feature>
<dbReference type="GO" id="GO:0005829">
    <property type="term" value="C:cytosol"/>
    <property type="evidence" value="ECO:0007669"/>
    <property type="project" value="UniProtKB-SubCell"/>
</dbReference>
<protein>
    <recommendedName>
        <fullName evidence="3">Cytosolic endo-beta-N-acetylglucosaminidase TIM barrel domain-containing protein</fullName>
    </recommendedName>
</protein>
<reference evidence="4 5" key="1">
    <citation type="submission" date="2024-01" db="EMBL/GenBank/DDBJ databases">
        <title>A draft genome for a cacao thread blight-causing isolate of Paramarasmius palmivorus.</title>
        <authorList>
            <person name="Baruah I.K."/>
            <person name="Bukari Y."/>
            <person name="Amoako-Attah I."/>
            <person name="Meinhardt L.W."/>
            <person name="Bailey B.A."/>
            <person name="Cohen S.P."/>
        </authorList>
    </citation>
    <scope>NUCLEOTIDE SEQUENCE [LARGE SCALE GENOMIC DNA]</scope>
    <source>
        <strain evidence="4 5">GH-12</strain>
    </source>
</reference>
<organism evidence="4 5">
    <name type="scientific">Paramarasmius palmivorus</name>
    <dbReference type="NCBI Taxonomy" id="297713"/>
    <lineage>
        <taxon>Eukaryota</taxon>
        <taxon>Fungi</taxon>
        <taxon>Dikarya</taxon>
        <taxon>Basidiomycota</taxon>
        <taxon>Agaricomycotina</taxon>
        <taxon>Agaricomycetes</taxon>
        <taxon>Agaricomycetidae</taxon>
        <taxon>Agaricales</taxon>
        <taxon>Marasmiineae</taxon>
        <taxon>Marasmiaceae</taxon>
        <taxon>Paramarasmius</taxon>
    </lineage>
</organism>
<dbReference type="PANTHER" id="PTHR13246">
    <property type="entry name" value="ENDO BETA N-ACETYLGLUCOSAMINIDASE"/>
    <property type="match status" value="1"/>
</dbReference>
<dbReference type="PANTHER" id="PTHR13246:SF1">
    <property type="entry name" value="CYTOSOLIC ENDO-BETA-N-ACETYLGLUCOSAMINIDASE"/>
    <property type="match status" value="1"/>
</dbReference>
<evidence type="ECO:0000259" key="3">
    <source>
        <dbReference type="Pfam" id="PF03644"/>
    </source>
</evidence>